<feature type="transmembrane region" description="Helical" evidence="7">
    <location>
        <begin position="12"/>
        <end position="36"/>
    </location>
</feature>
<evidence type="ECO:0000256" key="4">
    <source>
        <dbReference type="ARBA" id="ARBA00022692"/>
    </source>
</evidence>
<dbReference type="SUPFAM" id="SSF161098">
    <property type="entry name" value="MetI-like"/>
    <property type="match status" value="1"/>
</dbReference>
<feature type="transmembrane region" description="Helical" evidence="7">
    <location>
        <begin position="165"/>
        <end position="186"/>
    </location>
</feature>
<feature type="transmembrane region" description="Helical" evidence="7">
    <location>
        <begin position="56"/>
        <end position="82"/>
    </location>
</feature>
<evidence type="ECO:0000256" key="7">
    <source>
        <dbReference type="RuleBase" id="RU363032"/>
    </source>
</evidence>
<keyword evidence="10" id="KW-1185">Reference proteome</keyword>
<keyword evidence="5 7" id="KW-1133">Transmembrane helix</keyword>
<proteinExistence type="inferred from homology"/>
<feature type="transmembrane region" description="Helical" evidence="7">
    <location>
        <begin position="125"/>
        <end position="144"/>
    </location>
</feature>
<dbReference type="AlphaFoldDB" id="A0A2N0ZGH7"/>
<dbReference type="PANTHER" id="PTHR30151">
    <property type="entry name" value="ALKANE SULFONATE ABC TRANSPORTER-RELATED, MEMBRANE SUBUNIT"/>
    <property type="match status" value="1"/>
</dbReference>
<dbReference type="FunFam" id="1.10.3720.10:FF:000003">
    <property type="entry name" value="Aliphatic sulfonate ABC transporter permease"/>
    <property type="match status" value="1"/>
</dbReference>
<feature type="transmembrane region" description="Helical" evidence="7">
    <location>
        <begin position="220"/>
        <end position="239"/>
    </location>
</feature>
<evidence type="ECO:0000259" key="8">
    <source>
        <dbReference type="PROSITE" id="PS50928"/>
    </source>
</evidence>
<comment type="subcellular location">
    <subcellularLocation>
        <location evidence="1 7">Cell membrane</location>
        <topology evidence="1 7">Multi-pass membrane protein</topology>
    </subcellularLocation>
</comment>
<protein>
    <submittedName>
        <fullName evidence="9">Aliphatic sulfonate ABC transporter permease</fullName>
    </submittedName>
</protein>
<dbReference type="Pfam" id="PF00528">
    <property type="entry name" value="BPD_transp_1"/>
    <property type="match status" value="1"/>
</dbReference>
<evidence type="ECO:0000256" key="5">
    <source>
        <dbReference type="ARBA" id="ARBA00022989"/>
    </source>
</evidence>
<evidence type="ECO:0000256" key="3">
    <source>
        <dbReference type="ARBA" id="ARBA00022475"/>
    </source>
</evidence>
<evidence type="ECO:0000256" key="2">
    <source>
        <dbReference type="ARBA" id="ARBA00022448"/>
    </source>
</evidence>
<name>A0A2N0ZGH7_9BACI</name>
<feature type="transmembrane region" description="Helical" evidence="7">
    <location>
        <begin position="103"/>
        <end position="119"/>
    </location>
</feature>
<dbReference type="CDD" id="cd06261">
    <property type="entry name" value="TM_PBP2"/>
    <property type="match status" value="1"/>
</dbReference>
<dbReference type="RefSeq" id="WP_066195411.1">
    <property type="nucleotide sequence ID" value="NZ_JAFDQP010000008.1"/>
</dbReference>
<accession>A0A2N0ZGH7</accession>
<keyword evidence="6 7" id="KW-0472">Membrane</keyword>
<dbReference type="InterPro" id="IPR000515">
    <property type="entry name" value="MetI-like"/>
</dbReference>
<evidence type="ECO:0000313" key="9">
    <source>
        <dbReference type="EMBL" id="PKG28593.1"/>
    </source>
</evidence>
<dbReference type="Proteomes" id="UP000233343">
    <property type="component" value="Unassembled WGS sequence"/>
</dbReference>
<comment type="similarity">
    <text evidence="7">Belongs to the binding-protein-dependent transport system permease family.</text>
</comment>
<feature type="domain" description="ABC transmembrane type-1" evidence="8">
    <location>
        <begin position="59"/>
        <end position="239"/>
    </location>
</feature>
<dbReference type="EMBL" id="PISD01000027">
    <property type="protein sequence ID" value="PKG28593.1"/>
    <property type="molecule type" value="Genomic_DNA"/>
</dbReference>
<dbReference type="Gene3D" id="1.10.3720.10">
    <property type="entry name" value="MetI-like"/>
    <property type="match status" value="1"/>
</dbReference>
<sequence length="257" mass="28449">MRKTWFNRFLPWIIPIIILVVWQVVAALEIVTPSLFPSPLSVLVSGWQLTVSGELFTHVGASLSRAVIGMLIGGLIGFALGIMNGLSDTSYRLSDTTIQMIRNIPHLALLPLVIVWLGIDESAKIFLVVLGVLFPIYVNTFHGIRNVDPGLVEMGRMYKLKGWKLFKAVLLPGALPSIFVGVRYALGVMWLTLIVAETIPTEQGIGYLATNAREFMQTDIIILSIIIYALLGKLADLIAQFGENRALKWNASYNKEL</sequence>
<dbReference type="PROSITE" id="PS50928">
    <property type="entry name" value="ABC_TM1"/>
    <property type="match status" value="1"/>
</dbReference>
<evidence type="ECO:0000256" key="6">
    <source>
        <dbReference type="ARBA" id="ARBA00023136"/>
    </source>
</evidence>
<evidence type="ECO:0000256" key="1">
    <source>
        <dbReference type="ARBA" id="ARBA00004651"/>
    </source>
</evidence>
<comment type="caution">
    <text evidence="9">The sequence shown here is derived from an EMBL/GenBank/DDBJ whole genome shotgun (WGS) entry which is preliminary data.</text>
</comment>
<keyword evidence="3" id="KW-1003">Cell membrane</keyword>
<dbReference type="GO" id="GO:0042918">
    <property type="term" value="P:alkanesulfonate transmembrane transport"/>
    <property type="evidence" value="ECO:0007669"/>
    <property type="project" value="UniProtKB-ARBA"/>
</dbReference>
<organism evidence="9 10">
    <name type="scientific">Cytobacillus horneckiae</name>
    <dbReference type="NCBI Taxonomy" id="549687"/>
    <lineage>
        <taxon>Bacteria</taxon>
        <taxon>Bacillati</taxon>
        <taxon>Bacillota</taxon>
        <taxon>Bacilli</taxon>
        <taxon>Bacillales</taxon>
        <taxon>Bacillaceae</taxon>
        <taxon>Cytobacillus</taxon>
    </lineage>
</organism>
<reference evidence="9 10" key="1">
    <citation type="journal article" date="2010" name="Int. J. Syst. Evol. Microbiol.">
        <title>Bacillus horneckiae sp. nov., isolated from a spacecraft-assembly clean room.</title>
        <authorList>
            <person name="Vaishampayan P."/>
            <person name="Probst A."/>
            <person name="Krishnamurthi S."/>
            <person name="Ghosh S."/>
            <person name="Osman S."/>
            <person name="McDowall A."/>
            <person name="Ruckmani A."/>
            <person name="Mayilraj S."/>
            <person name="Venkateswaran K."/>
        </authorList>
    </citation>
    <scope>NUCLEOTIDE SEQUENCE [LARGE SCALE GENOMIC DNA]</scope>
    <source>
        <strain evidence="10">1PO1SC</strain>
    </source>
</reference>
<dbReference type="PANTHER" id="PTHR30151:SF38">
    <property type="entry name" value="ALIPHATIC SULFONATES TRANSPORT PERMEASE PROTEIN SSUC-RELATED"/>
    <property type="match status" value="1"/>
</dbReference>
<keyword evidence="2 7" id="KW-0813">Transport</keyword>
<evidence type="ECO:0000313" key="10">
    <source>
        <dbReference type="Proteomes" id="UP000233343"/>
    </source>
</evidence>
<dbReference type="GO" id="GO:0005886">
    <property type="term" value="C:plasma membrane"/>
    <property type="evidence" value="ECO:0007669"/>
    <property type="project" value="UniProtKB-SubCell"/>
</dbReference>
<dbReference type="InterPro" id="IPR035906">
    <property type="entry name" value="MetI-like_sf"/>
</dbReference>
<keyword evidence="4 7" id="KW-0812">Transmembrane</keyword>
<gene>
    <name evidence="9" type="primary">ssuC</name>
    <name evidence="9" type="ORF">CWS20_12675</name>
</gene>